<proteinExistence type="predicted"/>
<protein>
    <submittedName>
        <fullName evidence="1">Uncharacterized protein</fullName>
    </submittedName>
</protein>
<evidence type="ECO:0000313" key="1">
    <source>
        <dbReference type="EMBL" id="QIS46527.1"/>
    </source>
</evidence>
<reference evidence="1 2" key="1">
    <citation type="journal article" date="2020" name="Mol. Plant Pathol.">
        <title>Plasmid composition and the chpG gene determine the virulence level of Clavibacter capsici natural isolates in pepper.</title>
        <authorList>
            <person name="Hwang I.S."/>
            <person name="Lee H.M."/>
            <person name="Oh E.J."/>
            <person name="Lee S."/>
            <person name="Heu S."/>
            <person name="Oh C.S."/>
        </authorList>
    </citation>
    <scope>NUCLEOTIDE SEQUENCE [LARGE SCALE GENOMIC DNA]</scope>
    <source>
        <strain evidence="1 2">1101</strain>
    </source>
</reference>
<organism evidence="1 2">
    <name type="scientific">Clavibacter capsici</name>
    <dbReference type="NCBI Taxonomy" id="1874630"/>
    <lineage>
        <taxon>Bacteria</taxon>
        <taxon>Bacillati</taxon>
        <taxon>Actinomycetota</taxon>
        <taxon>Actinomycetes</taxon>
        <taxon>Micrococcales</taxon>
        <taxon>Microbacteriaceae</taxon>
        <taxon>Clavibacter</taxon>
    </lineage>
</organism>
<name>A0AAE7CD78_9MICO</name>
<evidence type="ECO:0000313" key="2">
    <source>
        <dbReference type="Proteomes" id="UP000503164"/>
    </source>
</evidence>
<accession>A0AAE7CD78</accession>
<dbReference type="EMBL" id="CP048050">
    <property type="protein sequence ID" value="QIS46527.1"/>
    <property type="molecule type" value="Genomic_DNA"/>
</dbReference>
<sequence length="111" mass="12374">MPGPTRIAYRAGMEYILTDDLVNRIRKDPLTVTYDGQLLTVRASEQVSPAGPLQQRALLEVVKFDGPDTVLVYICPYDGDERAFWSAQMFGAGVLGEVTKQLSEGLRRTLR</sequence>
<keyword evidence="2" id="KW-1185">Reference proteome</keyword>
<dbReference type="AlphaFoldDB" id="A0AAE7CD78"/>
<dbReference type="Proteomes" id="UP000503164">
    <property type="component" value="Plasmid pCM2_1101"/>
</dbReference>
<gene>
    <name evidence="1" type="ORF">GW570_14825</name>
</gene>
<keyword evidence="1" id="KW-0614">Plasmid</keyword>
<geneLocation type="plasmid" evidence="1 2">
    <name>pCM2_1101</name>
</geneLocation>